<evidence type="ECO:0000313" key="3">
    <source>
        <dbReference type="Proteomes" id="UP000095673"/>
    </source>
</evidence>
<dbReference type="OrthoDB" id="9787800at2"/>
<reference evidence="2 3" key="1">
    <citation type="submission" date="2015-09" db="EMBL/GenBank/DDBJ databases">
        <authorList>
            <consortium name="Pathogen Informatics"/>
        </authorList>
    </citation>
    <scope>NUCLEOTIDE SEQUENCE [LARGE SCALE GENOMIC DNA]</scope>
    <source>
        <strain evidence="2 3">2789STDY5834968</strain>
    </source>
</reference>
<dbReference type="SUPFAM" id="SSF56300">
    <property type="entry name" value="Metallo-dependent phosphatases"/>
    <property type="match status" value="1"/>
</dbReference>
<dbReference type="Proteomes" id="UP000095673">
    <property type="component" value="Unassembled WGS sequence"/>
</dbReference>
<name>A0A173QUC8_9FIRM</name>
<dbReference type="InterPro" id="IPR029052">
    <property type="entry name" value="Metallo-depent_PP-like"/>
</dbReference>
<dbReference type="CDD" id="cd00838">
    <property type="entry name" value="MPP_superfamily"/>
    <property type="match status" value="1"/>
</dbReference>
<evidence type="ECO:0000259" key="1">
    <source>
        <dbReference type="Pfam" id="PF00149"/>
    </source>
</evidence>
<dbReference type="Gene3D" id="3.60.21.10">
    <property type="match status" value="1"/>
</dbReference>
<organism evidence="2 3">
    <name type="scientific">Agathobacter rectalis</name>
    <dbReference type="NCBI Taxonomy" id="39491"/>
    <lineage>
        <taxon>Bacteria</taxon>
        <taxon>Bacillati</taxon>
        <taxon>Bacillota</taxon>
        <taxon>Clostridia</taxon>
        <taxon>Lachnospirales</taxon>
        <taxon>Lachnospiraceae</taxon>
        <taxon>Agathobacter</taxon>
    </lineage>
</organism>
<feature type="domain" description="Calcineurin-like phosphoesterase" evidence="1">
    <location>
        <begin position="2"/>
        <end position="234"/>
    </location>
</feature>
<sequence>MVYLTGDTHNEFTRLSNKYFKKYDLEIGENDYIIVCGDLGLCWSKDKTFEWNCKWFAEKPYTLLWVQGNHENYDMIDEYPIEKWHGGKVRHIVRDKVILLERGQIFNIEGKTFFTFGGASSHDTQGGILDRTSCEFEFMVQRARSLYLPYRIIGESWWSQELPSEEEMQEGLLNLQKTDYKVDYVITHCCATELQNKIMSYVDGNSKPDILTDYLQELESKLEYKHWYFGHYHHDFNVDENHTLLYKKIISLDEQLPEYGRVPIIGMPKFKRNDMVVFKFRDDEKCGMIQIVDAYGTFEQDDEPSYDICVEEENCLYKHIRETDIVRKAC</sequence>
<accession>A0A173QUC8</accession>
<dbReference type="InterPro" id="IPR004843">
    <property type="entry name" value="Calcineurin-like_PHP"/>
</dbReference>
<protein>
    <submittedName>
        <fullName evidence="2">Calcineurin-like phosphoesterase superfamily domain</fullName>
    </submittedName>
</protein>
<proteinExistence type="predicted"/>
<dbReference type="GO" id="GO:0016787">
    <property type="term" value="F:hydrolase activity"/>
    <property type="evidence" value="ECO:0007669"/>
    <property type="project" value="InterPro"/>
</dbReference>
<evidence type="ECO:0000313" key="2">
    <source>
        <dbReference type="EMBL" id="CUM69201.1"/>
    </source>
</evidence>
<gene>
    <name evidence="2" type="ORF">ERS852580_00068</name>
</gene>
<dbReference type="Pfam" id="PF00149">
    <property type="entry name" value="Metallophos"/>
    <property type="match status" value="1"/>
</dbReference>
<dbReference type="EMBL" id="CYXM01000001">
    <property type="protein sequence ID" value="CUM69201.1"/>
    <property type="molecule type" value="Genomic_DNA"/>
</dbReference>
<dbReference type="AlphaFoldDB" id="A0A173QUC8"/>
<dbReference type="RefSeq" id="WP_070104270.1">
    <property type="nucleotide sequence ID" value="NZ_CYXM01000001.1"/>
</dbReference>